<protein>
    <submittedName>
        <fullName evidence="1">Uncharacterized protein</fullName>
    </submittedName>
</protein>
<sequence length="359" mass="39999">MAKDEEEAVDFSCFLQRPDEQSEVFRPVVDLHNQHQSRLPWEPIRVVNTLPVIGIEHGLGQLCERAQVKLRHGTGARALINLNDGVSRNLIFWGESKSRLWNTTAFVHLIARAVIVNVVRDAVSSCGEAVYGRTSREAVMPPSWLRKSGPVGLLLLKLLDHFFQITQTACQGHSQALDPPVPLQLGFLRSCTRPLESYEAATGSARQPEASVEGYPAAAHTGKVPALTLAPPPFDDITNTFTPCFIALRNEFKRYCDGKTDELIVLKATTVKLSPVWVRHSWFSSEKTGIQLLASRAYGDQPDTAYDNKPGLLYTMEHIQKSLGRQLEGREVLNGALCWESLRGGMARFYMSVLKYEGK</sequence>
<reference evidence="1 2" key="1">
    <citation type="submission" date="2019-08" db="EMBL/GenBank/DDBJ databases">
        <title>A chromosome-level genome assembly, high-density linkage maps, and genome scans reveal the genomic architecture of hybrid incompatibilities underlying speciation via character displacement in darters (Percidae: Etheostominae).</title>
        <authorList>
            <person name="Moran R.L."/>
            <person name="Catchen J.M."/>
            <person name="Fuller R.C."/>
        </authorList>
    </citation>
    <scope>NUCLEOTIDE SEQUENCE [LARGE SCALE GENOMIC DNA]</scope>
    <source>
        <strain evidence="1">EspeVRDwgs_2016</strain>
        <tissue evidence="1">Muscle</tissue>
    </source>
</reference>
<comment type="caution">
    <text evidence="1">The sequence shown here is derived from an EMBL/GenBank/DDBJ whole genome shotgun (WGS) entry which is preliminary data.</text>
</comment>
<name>A0A5J5CRK9_9PERO</name>
<accession>A0A5J5CRK9</accession>
<keyword evidence="2" id="KW-1185">Reference proteome</keyword>
<dbReference type="AlphaFoldDB" id="A0A5J5CRK9"/>
<proteinExistence type="predicted"/>
<organism evidence="1 2">
    <name type="scientific">Etheostoma spectabile</name>
    <name type="common">orangethroat darter</name>
    <dbReference type="NCBI Taxonomy" id="54343"/>
    <lineage>
        <taxon>Eukaryota</taxon>
        <taxon>Metazoa</taxon>
        <taxon>Chordata</taxon>
        <taxon>Craniata</taxon>
        <taxon>Vertebrata</taxon>
        <taxon>Euteleostomi</taxon>
        <taxon>Actinopterygii</taxon>
        <taxon>Neopterygii</taxon>
        <taxon>Teleostei</taxon>
        <taxon>Neoteleostei</taxon>
        <taxon>Acanthomorphata</taxon>
        <taxon>Eupercaria</taxon>
        <taxon>Perciformes</taxon>
        <taxon>Percoidei</taxon>
        <taxon>Percidae</taxon>
        <taxon>Etheostomatinae</taxon>
        <taxon>Etheostoma</taxon>
    </lineage>
</organism>
<evidence type="ECO:0000313" key="2">
    <source>
        <dbReference type="Proteomes" id="UP000327493"/>
    </source>
</evidence>
<feature type="non-terminal residue" evidence="1">
    <location>
        <position position="359"/>
    </location>
</feature>
<dbReference type="EMBL" id="VOFY01000018">
    <property type="protein sequence ID" value="KAA8583433.1"/>
    <property type="molecule type" value="Genomic_DNA"/>
</dbReference>
<evidence type="ECO:0000313" key="1">
    <source>
        <dbReference type="EMBL" id="KAA8583433.1"/>
    </source>
</evidence>
<gene>
    <name evidence="1" type="ORF">FQN60_015979</name>
</gene>
<dbReference type="Proteomes" id="UP000327493">
    <property type="component" value="Chromosome 18"/>
</dbReference>